<accession>A0A9Q0HB39</accession>
<proteinExistence type="predicted"/>
<dbReference type="Proteomes" id="UP001141806">
    <property type="component" value="Unassembled WGS sequence"/>
</dbReference>
<protein>
    <submittedName>
        <fullName evidence="1">Uncharacterized protein</fullName>
    </submittedName>
</protein>
<dbReference type="EMBL" id="JAMYWD010000009">
    <property type="protein sequence ID" value="KAJ4961420.1"/>
    <property type="molecule type" value="Genomic_DNA"/>
</dbReference>
<evidence type="ECO:0000313" key="1">
    <source>
        <dbReference type="EMBL" id="KAJ4961420.1"/>
    </source>
</evidence>
<keyword evidence="2" id="KW-1185">Reference proteome</keyword>
<sequence>MMLRVYARNLMIRLSDGWAASAKLREAGEFDKILLAYGGTGSEGKISSVVTIMAGCSGSAEGSLDGSGTAQRMLMVSSSVREPQQVVIRVLQLSNPELSQQQNHGSRIYAATMVGSGFW</sequence>
<name>A0A9Q0HB39_9MAGN</name>
<evidence type="ECO:0000313" key="2">
    <source>
        <dbReference type="Proteomes" id="UP001141806"/>
    </source>
</evidence>
<organism evidence="1 2">
    <name type="scientific">Protea cynaroides</name>
    <dbReference type="NCBI Taxonomy" id="273540"/>
    <lineage>
        <taxon>Eukaryota</taxon>
        <taxon>Viridiplantae</taxon>
        <taxon>Streptophyta</taxon>
        <taxon>Embryophyta</taxon>
        <taxon>Tracheophyta</taxon>
        <taxon>Spermatophyta</taxon>
        <taxon>Magnoliopsida</taxon>
        <taxon>Proteales</taxon>
        <taxon>Proteaceae</taxon>
        <taxon>Protea</taxon>
    </lineage>
</organism>
<reference evidence="1" key="1">
    <citation type="journal article" date="2023" name="Plant J.">
        <title>The genome of the king protea, Protea cynaroides.</title>
        <authorList>
            <person name="Chang J."/>
            <person name="Duong T.A."/>
            <person name="Schoeman C."/>
            <person name="Ma X."/>
            <person name="Roodt D."/>
            <person name="Barker N."/>
            <person name="Li Z."/>
            <person name="Van de Peer Y."/>
            <person name="Mizrachi E."/>
        </authorList>
    </citation>
    <scope>NUCLEOTIDE SEQUENCE</scope>
    <source>
        <tissue evidence="1">Young leaves</tissue>
    </source>
</reference>
<comment type="caution">
    <text evidence="1">The sequence shown here is derived from an EMBL/GenBank/DDBJ whole genome shotgun (WGS) entry which is preliminary data.</text>
</comment>
<dbReference type="AlphaFoldDB" id="A0A9Q0HB39"/>
<gene>
    <name evidence="1" type="ORF">NE237_021330</name>
</gene>